<dbReference type="Proteomes" id="UP000295136">
    <property type="component" value="Unassembled WGS sequence"/>
</dbReference>
<gene>
    <name evidence="2" type="ORF">E1295_05845</name>
</gene>
<proteinExistence type="predicted"/>
<keyword evidence="1" id="KW-0732">Signal</keyword>
<evidence type="ECO:0000313" key="3">
    <source>
        <dbReference type="Proteomes" id="UP000295136"/>
    </source>
</evidence>
<accession>A0A4R5FUY6</accession>
<dbReference type="AlphaFoldDB" id="A0A4R5FUY6"/>
<evidence type="ECO:0000313" key="2">
    <source>
        <dbReference type="EMBL" id="TDE58133.1"/>
    </source>
</evidence>
<dbReference type="EMBL" id="SMLD01000010">
    <property type="protein sequence ID" value="TDE58133.1"/>
    <property type="molecule type" value="Genomic_DNA"/>
</dbReference>
<keyword evidence="3" id="KW-1185">Reference proteome</keyword>
<name>A0A4R5FUY6_9ACTN</name>
<evidence type="ECO:0000256" key="1">
    <source>
        <dbReference type="SAM" id="SignalP"/>
    </source>
</evidence>
<feature type="chain" id="PRO_5038816886" evidence="1">
    <location>
        <begin position="21"/>
        <end position="115"/>
    </location>
</feature>
<protein>
    <submittedName>
        <fullName evidence="2">Uncharacterized protein</fullName>
    </submittedName>
</protein>
<reference evidence="2 3" key="1">
    <citation type="submission" date="2019-03" db="EMBL/GenBank/DDBJ databases">
        <title>Draft genome sequences of novel Actinobacteria.</title>
        <authorList>
            <person name="Sahin N."/>
            <person name="Ay H."/>
            <person name="Saygin H."/>
        </authorList>
    </citation>
    <scope>NUCLEOTIDE SEQUENCE [LARGE SCALE GENOMIC DNA]</scope>
    <source>
        <strain evidence="2 3">6K102</strain>
    </source>
</reference>
<feature type="signal peptide" evidence="1">
    <location>
        <begin position="1"/>
        <end position="20"/>
    </location>
</feature>
<organism evidence="2 3">
    <name type="scientific">Nonomuraea mesophila</name>
    <dbReference type="NCBI Taxonomy" id="2530382"/>
    <lineage>
        <taxon>Bacteria</taxon>
        <taxon>Bacillati</taxon>
        <taxon>Actinomycetota</taxon>
        <taxon>Actinomycetes</taxon>
        <taxon>Streptosporangiales</taxon>
        <taxon>Streptosporangiaceae</taxon>
        <taxon>Nonomuraea</taxon>
    </lineage>
</organism>
<sequence length="115" mass="12302">MKKIAAVAGLVLLATFGATAAHGDGTDQHEVSEEQYETLLAQCRYAGTGKGRCRSTVKEIYRIGATDAKLDCRTYAGVSVCGTLKLSKAEQACIRDSVEGGISFRRAEVECYAFS</sequence>
<dbReference type="RefSeq" id="WP_132628638.1">
    <property type="nucleotide sequence ID" value="NZ_SMLD01000010.1"/>
</dbReference>
<comment type="caution">
    <text evidence="2">The sequence shown here is derived from an EMBL/GenBank/DDBJ whole genome shotgun (WGS) entry which is preliminary data.</text>
</comment>